<evidence type="ECO:0000256" key="1">
    <source>
        <dbReference type="ARBA" id="ARBA00022741"/>
    </source>
</evidence>
<dbReference type="PANTHER" id="PTHR43788:SF6">
    <property type="entry name" value="DNA HELICASE B"/>
    <property type="match status" value="1"/>
</dbReference>
<reference evidence="5" key="1">
    <citation type="journal article" date="2019" name="PLoS Negl. Trop. Dis.">
        <title>Revisiting the worldwide diversity of Leptospira species in the environment.</title>
        <authorList>
            <person name="Vincent A.T."/>
            <person name="Schiettekatte O."/>
            <person name="Bourhy P."/>
            <person name="Veyrier F.J."/>
            <person name="Picardeau M."/>
        </authorList>
    </citation>
    <scope>NUCLEOTIDE SEQUENCE [LARGE SCALE GENOMIC DNA]</scope>
    <source>
        <strain evidence="5">201300427</strain>
    </source>
</reference>
<comment type="subunit">
    <text evidence="3">Heterotrimer of RecB, RecC and RecD. All subunits contribute to DNA-binding.</text>
</comment>
<comment type="catalytic activity">
    <reaction evidence="3">
        <text>ATP + H2O = ADP + phosphate + H(+)</text>
        <dbReference type="Rhea" id="RHEA:13065"/>
        <dbReference type="ChEBI" id="CHEBI:15377"/>
        <dbReference type="ChEBI" id="CHEBI:15378"/>
        <dbReference type="ChEBI" id="CHEBI:30616"/>
        <dbReference type="ChEBI" id="CHEBI:43474"/>
        <dbReference type="ChEBI" id="CHEBI:456216"/>
        <dbReference type="EC" id="5.6.2.3"/>
    </reaction>
</comment>
<keyword evidence="2 3" id="KW-0067">ATP-binding</keyword>
<name>A0A4R9LVP0_9LEPT</name>
<dbReference type="CDD" id="cd18809">
    <property type="entry name" value="SF1_C_RecD"/>
    <property type="match status" value="1"/>
</dbReference>
<dbReference type="GO" id="GO:0009338">
    <property type="term" value="C:exodeoxyribonuclease V complex"/>
    <property type="evidence" value="ECO:0007669"/>
    <property type="project" value="InterPro"/>
</dbReference>
<dbReference type="GO" id="GO:0008854">
    <property type="term" value="F:exodeoxyribonuclease V activity"/>
    <property type="evidence" value="ECO:0007669"/>
    <property type="project" value="InterPro"/>
</dbReference>
<accession>A0A4R9LVP0</accession>
<keyword evidence="3" id="KW-0347">Helicase</keyword>
<comment type="caution">
    <text evidence="5">The sequence shown here is derived from an EMBL/GenBank/DDBJ whole genome shotgun (WGS) entry which is preliminary data.</text>
</comment>
<dbReference type="SUPFAM" id="SSF52540">
    <property type="entry name" value="P-loop containing nucleoside triphosphate hydrolases"/>
    <property type="match status" value="1"/>
</dbReference>
<keyword evidence="3" id="KW-0238">DNA-binding</keyword>
<keyword evidence="3" id="KW-0227">DNA damage</keyword>
<feature type="domain" description="UvrD-like helicase C-terminal" evidence="4">
    <location>
        <begin position="533"/>
        <end position="587"/>
    </location>
</feature>
<dbReference type="PANTHER" id="PTHR43788">
    <property type="entry name" value="DNA2/NAM7 HELICASE FAMILY MEMBER"/>
    <property type="match status" value="1"/>
</dbReference>
<evidence type="ECO:0000313" key="6">
    <source>
        <dbReference type="Proteomes" id="UP000298058"/>
    </source>
</evidence>
<dbReference type="HAMAP" id="MF_01487">
    <property type="entry name" value="RecD"/>
    <property type="match status" value="1"/>
</dbReference>
<gene>
    <name evidence="3" type="primary">recD</name>
    <name evidence="5" type="ORF">EHS15_18575</name>
</gene>
<keyword evidence="3" id="KW-0540">Nuclease</keyword>
<evidence type="ECO:0000256" key="2">
    <source>
        <dbReference type="ARBA" id="ARBA00022840"/>
    </source>
</evidence>
<comment type="function">
    <text evidence="3">A helicase/nuclease that prepares dsDNA breaks (DSB) for recombinational DNA repair. Binds to DSBs and unwinds DNA via a highly rapid and processive ATP-dependent bidirectional helicase activity. Unwinds dsDNA until it encounters a Chi (crossover hotspot instigator) sequence from the 3' direction. Cuts ssDNA a few nucleotides 3' to the Chi site. The properties and activities of the enzyme are changed at Chi. The Chi-altered holoenzyme produces a long 3'-ssDNA overhang and facilitates RecA-binding to the ssDNA for homologous DNA recombination and repair. Holoenzyme degrades any linearized DNA that is unable to undergo homologous recombination. In the holoenzyme this subunit has ssDNA-dependent ATPase and 5'-3' helicase activity. When added to pre-assembled RecBC greatly stimulates nuclease activity and augments holoenzyme processivity. Negatively regulates the RecA-loading ability of RecBCD.</text>
</comment>
<comment type="miscellaneous">
    <text evidence="3">In the RecBCD complex, RecB has a slow 3'-5' helicase, an exonuclease activity and loads RecA onto ssDNA, RecD has a fast 5'-3' helicase activity, while RecC stimulates the ATPase and processivity of the RecB helicase and contributes to recognition of the Chi site.</text>
</comment>
<proteinExistence type="inferred from homology"/>
<dbReference type="EC" id="5.6.2.3" evidence="3"/>
<keyword evidence="3" id="KW-0234">DNA repair</keyword>
<protein>
    <recommendedName>
        <fullName evidence="3">RecBCD enzyme subunit RecD</fullName>
        <ecNumber evidence="3">5.6.2.3</ecNumber>
    </recommendedName>
    <alternativeName>
        <fullName evidence="3">DNA 5'-3' helicase subunit RecD</fullName>
    </alternativeName>
    <alternativeName>
        <fullName evidence="3">Exonuclease V subunit RecD</fullName>
        <shortName evidence="3">ExoV subunit RecD</shortName>
    </alternativeName>
    <alternativeName>
        <fullName evidence="3">Helicase/nuclease RecBCD subunit RecD</fullName>
    </alternativeName>
</protein>
<dbReference type="Proteomes" id="UP000298058">
    <property type="component" value="Unassembled WGS sequence"/>
</dbReference>
<keyword evidence="3" id="KW-0413">Isomerase</keyword>
<dbReference type="OrthoDB" id="9803432at2"/>
<dbReference type="Pfam" id="PF13245">
    <property type="entry name" value="AAA_19"/>
    <property type="match status" value="1"/>
</dbReference>
<dbReference type="CDD" id="cd17933">
    <property type="entry name" value="DEXSc_RecD-like"/>
    <property type="match status" value="1"/>
</dbReference>
<evidence type="ECO:0000259" key="4">
    <source>
        <dbReference type="Pfam" id="PF13538"/>
    </source>
</evidence>
<keyword evidence="3" id="KW-0378">Hydrolase</keyword>
<feature type="binding site" evidence="3">
    <location>
        <begin position="136"/>
        <end position="143"/>
    </location>
    <ligand>
        <name>ATP</name>
        <dbReference type="ChEBI" id="CHEBI:30616"/>
    </ligand>
</feature>
<dbReference type="InterPro" id="IPR006344">
    <property type="entry name" value="RecD"/>
</dbReference>
<dbReference type="InterPro" id="IPR050534">
    <property type="entry name" value="Coronavir_polyprotein_1ab"/>
</dbReference>
<keyword evidence="6" id="KW-1185">Reference proteome</keyword>
<organism evidence="5 6">
    <name type="scientific">Leptospira idonii</name>
    <dbReference type="NCBI Taxonomy" id="1193500"/>
    <lineage>
        <taxon>Bacteria</taxon>
        <taxon>Pseudomonadati</taxon>
        <taxon>Spirochaetota</taxon>
        <taxon>Spirochaetia</taxon>
        <taxon>Leptospirales</taxon>
        <taxon>Leptospiraceae</taxon>
        <taxon>Leptospira</taxon>
    </lineage>
</organism>
<dbReference type="GO" id="GO:0043139">
    <property type="term" value="F:5'-3' DNA helicase activity"/>
    <property type="evidence" value="ECO:0007669"/>
    <property type="project" value="UniProtKB-UniRule"/>
</dbReference>
<dbReference type="AlphaFoldDB" id="A0A4R9LVP0"/>
<evidence type="ECO:0000256" key="3">
    <source>
        <dbReference type="HAMAP-Rule" id="MF_01487"/>
    </source>
</evidence>
<keyword evidence="1 3" id="KW-0547">Nucleotide-binding</keyword>
<evidence type="ECO:0000313" key="5">
    <source>
        <dbReference type="EMBL" id="TGN17214.1"/>
    </source>
</evidence>
<dbReference type="InterPro" id="IPR027785">
    <property type="entry name" value="UvrD-like_helicase_C"/>
</dbReference>
<dbReference type="Gene3D" id="3.40.50.300">
    <property type="entry name" value="P-loop containing nucleotide triphosphate hydrolases"/>
    <property type="match status" value="2"/>
</dbReference>
<dbReference type="EMBL" id="RQHW01000079">
    <property type="protein sequence ID" value="TGN17214.1"/>
    <property type="molecule type" value="Genomic_DNA"/>
</dbReference>
<sequence>MFLSRLKDDLTSLTNLSEDIEPILTELWLAEEEGNLCIPVKEEWKHLLKKNPVGLVQEKIKGETFLFFSKTHSTKSVLETHLKQRIRHAETKQSSEQIPDFQSLLEDLERNSFQLKEGQKEAVLTSLRSDFQIISGGPGTGKTTVVAFILEILYRLGKLPSSDQLALVAPTGRAAQRLTESIQENLSKIAGLREENRFLRGQTIHNLLSYKPQLNGFYYNQERYLPHKMILVDEVSMVDADLMRSLLEALPPLSHDLKLILIGDPNQLPSVEKGAVLGDFLTALKNKKGFVSHLTESNRQKPNANGKVSRIVSLAEEILSSSEPKYETKSKNKKEINQPDLFAPKEDNEEIKSVSALGESFPYPSEVVWFNLELNQVKLNSFQEREKIVYHIWKKFLYPQIIRISGWQIQDKEKLNDYYDDFTKEIKRFRCLTVYSGYAGVAGMQEQIALIAKRSLNLQKEKSRIYIPRKKLSERTYYVGLPLLITENDKSRKLFNGDIGLVLKIENELRAVFSIENQLFHFALDTLPPHKEAYVLTVHKSQGSEYDTVFFYLPPENQKDENQTSKRLLTKQILYTGLTRARNQVILAGSIESWKFGIQNQVHRQTGFQWLEEK</sequence>
<dbReference type="GO" id="GO:0005524">
    <property type="term" value="F:ATP binding"/>
    <property type="evidence" value="ECO:0007669"/>
    <property type="project" value="UniProtKB-UniRule"/>
</dbReference>
<dbReference type="InterPro" id="IPR027417">
    <property type="entry name" value="P-loop_NTPase"/>
</dbReference>
<comment type="similarity">
    <text evidence="3">Belongs to the RecD family.</text>
</comment>
<dbReference type="GO" id="GO:0003677">
    <property type="term" value="F:DNA binding"/>
    <property type="evidence" value="ECO:0007669"/>
    <property type="project" value="UniProtKB-UniRule"/>
</dbReference>
<dbReference type="GO" id="GO:0000724">
    <property type="term" value="P:double-strand break repair via homologous recombination"/>
    <property type="evidence" value="ECO:0007669"/>
    <property type="project" value="UniProtKB-UniRule"/>
</dbReference>
<dbReference type="Pfam" id="PF13538">
    <property type="entry name" value="UvrD_C_2"/>
    <property type="match status" value="1"/>
</dbReference>
<keyword evidence="3" id="KW-0269">Exonuclease</keyword>
<dbReference type="GO" id="GO:0017116">
    <property type="term" value="F:single-stranded DNA helicase activity"/>
    <property type="evidence" value="ECO:0007669"/>
    <property type="project" value="TreeGrafter"/>
</dbReference>